<evidence type="ECO:0000313" key="1">
    <source>
        <dbReference type="EMBL" id="KAJ2979073.1"/>
    </source>
</evidence>
<organism evidence="1 2">
    <name type="scientific">Trametes sanguinea</name>
    <dbReference type="NCBI Taxonomy" id="158606"/>
    <lineage>
        <taxon>Eukaryota</taxon>
        <taxon>Fungi</taxon>
        <taxon>Dikarya</taxon>
        <taxon>Basidiomycota</taxon>
        <taxon>Agaricomycotina</taxon>
        <taxon>Agaricomycetes</taxon>
        <taxon>Polyporales</taxon>
        <taxon>Polyporaceae</taxon>
        <taxon>Trametes</taxon>
    </lineage>
</organism>
<sequence>MQSRTVLEELLAGVSAARDEVAATSVNKHRPKLLLKIAPDLDESELADIAAAVRSNNGVDGVIVSNTTVRRPAGVSDPNKLEQGVNCHPRSRSSGVEAQRYIGVLYGMGGTASEIAGIRFQHSVDLWSFVQEFAEARLVTERYRQEEQDRVKAAEMRMMKCFPYGPMGGLSPFVPLADNIIEVECTVVYRPSPFQSLRPFIAITWPHLLTTMPAAMPSRVSPSAIEALASLTEQRDEIDLLQAQLTMEVRRILRPLGFGADPTQWYKLLHKVMTSLNREYRHDAKLDIVENARKIRRKEGLDKLVIGILESLRKYDASAKRFSEFQKDFYSKKSQLSVAELHYYEDVLKTFMNTLTVFECELATSRELMSDKCYKSIVQAAGPPFVRAFVRVLSDAKSQRQLVLAARPSLVALVDLHEQRLEIEQRSGALTNAIGVFILTKQDLSAEELRARLSGFESIRAALESQVGRQQEILTMLKVCHAEFSSRHANK</sequence>
<name>A0ACC1NJT8_9APHY</name>
<comment type="caution">
    <text evidence="1">The sequence shown here is derived from an EMBL/GenBank/DDBJ whole genome shotgun (WGS) entry which is preliminary data.</text>
</comment>
<accession>A0ACC1NJT8</accession>
<protein>
    <submittedName>
        <fullName evidence="1">Uncharacterized protein</fullName>
    </submittedName>
</protein>
<keyword evidence="2" id="KW-1185">Reference proteome</keyword>
<reference evidence="1" key="1">
    <citation type="submission" date="2022-08" db="EMBL/GenBank/DDBJ databases">
        <title>Genome Sequence of Pycnoporus sanguineus.</title>
        <authorList>
            <person name="Buettner E."/>
        </authorList>
    </citation>
    <scope>NUCLEOTIDE SEQUENCE</scope>
    <source>
        <strain evidence="1">CG-C14</strain>
    </source>
</reference>
<proteinExistence type="predicted"/>
<dbReference type="EMBL" id="JANSHE010004287">
    <property type="protein sequence ID" value="KAJ2979073.1"/>
    <property type="molecule type" value="Genomic_DNA"/>
</dbReference>
<evidence type="ECO:0000313" key="2">
    <source>
        <dbReference type="Proteomes" id="UP001144978"/>
    </source>
</evidence>
<dbReference type="Proteomes" id="UP001144978">
    <property type="component" value="Unassembled WGS sequence"/>
</dbReference>
<gene>
    <name evidence="1" type="ORF">NUW54_g11195</name>
</gene>